<name>A0AA38Y8P5_9EURO</name>
<organism evidence="3 4">
    <name type="scientific">Knufia peltigerae</name>
    <dbReference type="NCBI Taxonomy" id="1002370"/>
    <lineage>
        <taxon>Eukaryota</taxon>
        <taxon>Fungi</taxon>
        <taxon>Dikarya</taxon>
        <taxon>Ascomycota</taxon>
        <taxon>Pezizomycotina</taxon>
        <taxon>Eurotiomycetes</taxon>
        <taxon>Chaetothyriomycetidae</taxon>
        <taxon>Chaetothyriales</taxon>
        <taxon>Trichomeriaceae</taxon>
        <taxon>Knufia</taxon>
    </lineage>
</organism>
<sequence length="435" mass="49085">MDSWASTHGYPTSVSTNQASDYPFARLSFGLSSKPMILRTEMGSFLFQHFLEQVALRLSSRNDLENPWITLFVPLAMKDELVMSTLLALGGANLYTYSGHALKQTYSYYAVAVRSVKHRVTELAQGDFSHMLNTLVTTIALAQFEAMIGDTRGVLLYHLQACRELLQLSQRRCLSLNPTVIAFVLESYLYTAAVGTTFVYDDRQTSFTFDWEYDLLNSVFDDSRGYGFMLGYASKLLQLLPQLVQTVSKWINPDSDLEPSHADQEFLFFKAELTSWEPSYGQGTNAPSLADTHDDKPEHQSVMQSWHRDAQVVAKIYHQALLALLFTGRHGRQPPDEGLLALIDPLIDEFFRLRGTLSPESPVWAMMLWPTVMVGSCLHRLEDQLMISDKDCSMMPVINAFNVLQQIWDDEGEIVFGIVGLSIVCRSQKITLCAI</sequence>
<dbReference type="PANTHER" id="PTHR37534:SF46">
    <property type="entry name" value="ZN(II)2CYS6 TRANSCRIPTION FACTOR (EUROFUNG)"/>
    <property type="match status" value="1"/>
</dbReference>
<keyword evidence="4" id="KW-1185">Reference proteome</keyword>
<dbReference type="EMBL" id="JAPDRN010000018">
    <property type="protein sequence ID" value="KAJ9639222.1"/>
    <property type="molecule type" value="Genomic_DNA"/>
</dbReference>
<comment type="subcellular location">
    <subcellularLocation>
        <location evidence="1">Nucleus</location>
    </subcellularLocation>
</comment>
<proteinExistence type="predicted"/>
<evidence type="ECO:0000313" key="3">
    <source>
        <dbReference type="EMBL" id="KAJ9639222.1"/>
    </source>
</evidence>
<accession>A0AA38Y8P5</accession>
<evidence type="ECO:0000256" key="1">
    <source>
        <dbReference type="ARBA" id="ARBA00004123"/>
    </source>
</evidence>
<keyword evidence="2" id="KW-0539">Nucleus</keyword>
<protein>
    <submittedName>
        <fullName evidence="3">Uncharacterized protein</fullName>
    </submittedName>
</protein>
<comment type="caution">
    <text evidence="3">The sequence shown here is derived from an EMBL/GenBank/DDBJ whole genome shotgun (WGS) entry which is preliminary data.</text>
</comment>
<dbReference type="AlphaFoldDB" id="A0AA38Y8P5"/>
<evidence type="ECO:0000313" key="4">
    <source>
        <dbReference type="Proteomes" id="UP001172681"/>
    </source>
</evidence>
<evidence type="ECO:0000256" key="2">
    <source>
        <dbReference type="ARBA" id="ARBA00023242"/>
    </source>
</evidence>
<dbReference type="InterPro" id="IPR021858">
    <property type="entry name" value="Fun_TF"/>
</dbReference>
<dbReference type="GO" id="GO:0005634">
    <property type="term" value="C:nucleus"/>
    <property type="evidence" value="ECO:0007669"/>
    <property type="project" value="UniProtKB-SubCell"/>
</dbReference>
<dbReference type="PANTHER" id="PTHR37534">
    <property type="entry name" value="TRANSCRIPTIONAL ACTIVATOR PROTEIN UGA3"/>
    <property type="match status" value="1"/>
</dbReference>
<dbReference type="Proteomes" id="UP001172681">
    <property type="component" value="Unassembled WGS sequence"/>
</dbReference>
<dbReference type="Pfam" id="PF11951">
    <property type="entry name" value="Fungal_trans_2"/>
    <property type="match status" value="1"/>
</dbReference>
<reference evidence="3" key="1">
    <citation type="submission" date="2022-10" db="EMBL/GenBank/DDBJ databases">
        <title>Culturing micro-colonial fungi from biological soil crusts in the Mojave desert and describing Neophaeococcomyces mojavensis, and introducing the new genera and species Taxawa tesnikishii.</title>
        <authorList>
            <person name="Kurbessoian T."/>
            <person name="Stajich J.E."/>
        </authorList>
    </citation>
    <scope>NUCLEOTIDE SEQUENCE</scope>
    <source>
        <strain evidence="3">TK_35</strain>
    </source>
</reference>
<gene>
    <name evidence="3" type="ORF">H2204_003833</name>
</gene>